<dbReference type="RefSeq" id="WP_050724348.1">
    <property type="nucleotide sequence ID" value="NZ_CP012332.1"/>
</dbReference>
<feature type="domain" description="Tetrahydrofolate dehydrogenase/cyclohydrolase catalytic" evidence="13">
    <location>
        <begin position="6"/>
        <end position="121"/>
    </location>
</feature>
<dbReference type="EC" id="3.5.4.9" evidence="12"/>
<dbReference type="EMBL" id="CP012332">
    <property type="protein sequence ID" value="AKU89811.1"/>
    <property type="molecule type" value="Genomic_DNA"/>
</dbReference>
<dbReference type="GO" id="GO:0006164">
    <property type="term" value="P:purine nucleotide biosynthetic process"/>
    <property type="evidence" value="ECO:0007669"/>
    <property type="project" value="UniProtKB-KW"/>
</dbReference>
<dbReference type="Pfam" id="PF00763">
    <property type="entry name" value="THF_DHG_CYH"/>
    <property type="match status" value="1"/>
</dbReference>
<dbReference type="FunFam" id="3.40.50.10860:FF:000005">
    <property type="entry name" value="C-1-tetrahydrofolate synthase, cytoplasmic, putative"/>
    <property type="match status" value="1"/>
</dbReference>
<dbReference type="Pfam" id="PF02882">
    <property type="entry name" value="THF_DHG_CYH_C"/>
    <property type="match status" value="1"/>
</dbReference>
<evidence type="ECO:0000313" key="15">
    <source>
        <dbReference type="EMBL" id="AKU89811.1"/>
    </source>
</evidence>
<dbReference type="CDD" id="cd01080">
    <property type="entry name" value="NAD_bind_m-THF_DH_Cyclohyd"/>
    <property type="match status" value="1"/>
</dbReference>
<comment type="catalytic activity">
    <reaction evidence="12">
        <text>(6R)-5,10-methenyltetrahydrofolate + H2O = (6R)-10-formyltetrahydrofolate + H(+)</text>
        <dbReference type="Rhea" id="RHEA:23700"/>
        <dbReference type="ChEBI" id="CHEBI:15377"/>
        <dbReference type="ChEBI" id="CHEBI:15378"/>
        <dbReference type="ChEBI" id="CHEBI:57455"/>
        <dbReference type="ChEBI" id="CHEBI:195366"/>
        <dbReference type="EC" id="3.5.4.9"/>
    </reaction>
</comment>
<comment type="subunit">
    <text evidence="2 12">Homodimer.</text>
</comment>
<keyword evidence="6 12" id="KW-0378">Hydrolase</keyword>
<keyword evidence="10 12" id="KW-0486">Methionine biosynthesis</keyword>
<dbReference type="InterPro" id="IPR020867">
    <property type="entry name" value="THF_DH/CycHdrlase_CS"/>
</dbReference>
<dbReference type="PRINTS" id="PR00085">
    <property type="entry name" value="THFDHDRGNASE"/>
</dbReference>
<dbReference type="UniPathway" id="UPA00193"/>
<evidence type="ECO:0000256" key="3">
    <source>
        <dbReference type="ARBA" id="ARBA00022563"/>
    </source>
</evidence>
<dbReference type="AlphaFoldDB" id="A0A0K1P8S4"/>
<dbReference type="GO" id="GO:0004477">
    <property type="term" value="F:methenyltetrahydrofolate cyclohydrolase activity"/>
    <property type="evidence" value="ECO:0007669"/>
    <property type="project" value="UniProtKB-UniRule"/>
</dbReference>
<dbReference type="Proteomes" id="UP000055590">
    <property type="component" value="Chromosome"/>
</dbReference>
<keyword evidence="5 12" id="KW-0658">Purine biosynthesis</keyword>
<reference evidence="15 16" key="1">
    <citation type="submission" date="2015-08" db="EMBL/GenBank/DDBJ databases">
        <authorList>
            <person name="Babu N.S."/>
            <person name="Beckwith C.J."/>
            <person name="Beseler K.G."/>
            <person name="Brison A."/>
            <person name="Carone J.V."/>
            <person name="Caskin T.P."/>
            <person name="Diamond M."/>
            <person name="Durham M.E."/>
            <person name="Foxe J.M."/>
            <person name="Go M."/>
            <person name="Henderson B.A."/>
            <person name="Jones I.B."/>
            <person name="McGettigan J.A."/>
            <person name="Micheletti S.J."/>
            <person name="Nasrallah M.E."/>
            <person name="Ortiz D."/>
            <person name="Piller C.R."/>
            <person name="Privatt S.R."/>
            <person name="Schneider S.L."/>
            <person name="Sharp S."/>
            <person name="Smith T.C."/>
            <person name="Stanton J.D."/>
            <person name="Ullery H.E."/>
            <person name="Wilson R.J."/>
            <person name="Serrano M.G."/>
            <person name="Buck G."/>
            <person name="Lee V."/>
            <person name="Wang Y."/>
            <person name="Carvalho R."/>
            <person name="Voegtly L."/>
            <person name="Shi R."/>
            <person name="Duckworth R."/>
            <person name="Johnson A."/>
            <person name="Loviza R."/>
            <person name="Walstead R."/>
            <person name="Shah Z."/>
            <person name="Kiflezghi M."/>
            <person name="Wade K."/>
            <person name="Ball S.L."/>
            <person name="Bradley K.W."/>
            <person name="Asai D.J."/>
            <person name="Bowman C.A."/>
            <person name="Russell D.A."/>
            <person name="Pope W.H."/>
            <person name="Jacobs-Sera D."/>
            <person name="Hendrix R.W."/>
            <person name="Hatfull G.F."/>
        </authorList>
    </citation>
    <scope>NUCLEOTIDE SEQUENCE [LARGE SCALE GENOMIC DNA]</scope>
    <source>
        <strain evidence="15 16">DSM 27710</strain>
    </source>
</reference>
<gene>
    <name evidence="12" type="primary">folD</name>
    <name evidence="15" type="ORF">AKJ08_0198</name>
</gene>
<comment type="pathway">
    <text evidence="1 12">One-carbon metabolism; tetrahydrofolate interconversion.</text>
</comment>
<proteinExistence type="inferred from homology"/>
<dbReference type="EC" id="1.5.1.5" evidence="12"/>
<protein>
    <recommendedName>
        <fullName evidence="12">Bifunctional protein FolD</fullName>
    </recommendedName>
    <domain>
        <recommendedName>
            <fullName evidence="12">Methylenetetrahydrofolate dehydrogenase</fullName>
            <ecNumber evidence="12">1.5.1.5</ecNumber>
        </recommendedName>
    </domain>
    <domain>
        <recommendedName>
            <fullName evidence="12">Methenyltetrahydrofolate cyclohydrolase</fullName>
            <ecNumber evidence="12">3.5.4.9</ecNumber>
        </recommendedName>
    </domain>
</protein>
<dbReference type="InterPro" id="IPR036291">
    <property type="entry name" value="NAD(P)-bd_dom_sf"/>
</dbReference>
<dbReference type="GO" id="GO:0035999">
    <property type="term" value="P:tetrahydrofolate interconversion"/>
    <property type="evidence" value="ECO:0007669"/>
    <property type="project" value="UniProtKB-UniRule"/>
</dbReference>
<keyword evidence="8 12" id="KW-0560">Oxidoreductase</keyword>
<dbReference type="InterPro" id="IPR000672">
    <property type="entry name" value="THF_DH/CycHdrlase"/>
</dbReference>
<keyword evidence="3 12" id="KW-0554">One-carbon metabolism</keyword>
<keyword evidence="16" id="KW-1185">Reference proteome</keyword>
<comment type="similarity">
    <text evidence="12">Belongs to the tetrahydrofolate dehydrogenase/cyclohydrolase family.</text>
</comment>
<dbReference type="GO" id="GO:0009086">
    <property type="term" value="P:methionine biosynthetic process"/>
    <property type="evidence" value="ECO:0007669"/>
    <property type="project" value="UniProtKB-KW"/>
</dbReference>
<evidence type="ECO:0000256" key="5">
    <source>
        <dbReference type="ARBA" id="ARBA00022755"/>
    </source>
</evidence>
<dbReference type="SUPFAM" id="SSF51735">
    <property type="entry name" value="NAD(P)-binding Rossmann-fold domains"/>
    <property type="match status" value="1"/>
</dbReference>
<dbReference type="FunFam" id="3.40.50.720:FF:000094">
    <property type="entry name" value="Bifunctional protein FolD"/>
    <property type="match status" value="1"/>
</dbReference>
<dbReference type="Gene3D" id="3.40.50.720">
    <property type="entry name" value="NAD(P)-binding Rossmann-like Domain"/>
    <property type="match status" value="1"/>
</dbReference>
<dbReference type="GO" id="GO:0000105">
    <property type="term" value="P:L-histidine biosynthetic process"/>
    <property type="evidence" value="ECO:0007669"/>
    <property type="project" value="UniProtKB-KW"/>
</dbReference>
<keyword evidence="7 12" id="KW-0521">NADP</keyword>
<dbReference type="GO" id="GO:0005829">
    <property type="term" value="C:cytosol"/>
    <property type="evidence" value="ECO:0007669"/>
    <property type="project" value="TreeGrafter"/>
</dbReference>
<dbReference type="OrthoDB" id="9803580at2"/>
<dbReference type="KEGG" id="vin:AKJ08_0198"/>
<organism evidence="15 16">
    <name type="scientific">Vulgatibacter incomptus</name>
    <dbReference type="NCBI Taxonomy" id="1391653"/>
    <lineage>
        <taxon>Bacteria</taxon>
        <taxon>Pseudomonadati</taxon>
        <taxon>Myxococcota</taxon>
        <taxon>Myxococcia</taxon>
        <taxon>Myxococcales</taxon>
        <taxon>Cystobacterineae</taxon>
        <taxon>Vulgatibacteraceae</taxon>
        <taxon>Vulgatibacter</taxon>
    </lineage>
</organism>
<dbReference type="HAMAP" id="MF_01576">
    <property type="entry name" value="THF_DHG_CYH"/>
    <property type="match status" value="1"/>
</dbReference>
<dbReference type="PATRIC" id="fig|1391653.3.peg.210"/>
<evidence type="ECO:0000313" key="16">
    <source>
        <dbReference type="Proteomes" id="UP000055590"/>
    </source>
</evidence>
<evidence type="ECO:0000256" key="9">
    <source>
        <dbReference type="ARBA" id="ARBA00023102"/>
    </source>
</evidence>
<evidence type="ECO:0000256" key="8">
    <source>
        <dbReference type="ARBA" id="ARBA00023002"/>
    </source>
</evidence>
<evidence type="ECO:0000259" key="14">
    <source>
        <dbReference type="Pfam" id="PF02882"/>
    </source>
</evidence>
<dbReference type="PANTHER" id="PTHR48099">
    <property type="entry name" value="C-1-TETRAHYDROFOLATE SYNTHASE, CYTOPLASMIC-RELATED"/>
    <property type="match status" value="1"/>
</dbReference>
<dbReference type="GO" id="GO:0004488">
    <property type="term" value="F:methylenetetrahydrofolate dehydrogenase (NADP+) activity"/>
    <property type="evidence" value="ECO:0007669"/>
    <property type="project" value="UniProtKB-UniRule"/>
</dbReference>
<keyword evidence="11 12" id="KW-0511">Multifunctional enzyme</keyword>
<dbReference type="NCBIfam" id="NF010783">
    <property type="entry name" value="PRK14186.1"/>
    <property type="match status" value="1"/>
</dbReference>
<evidence type="ECO:0000256" key="10">
    <source>
        <dbReference type="ARBA" id="ARBA00023167"/>
    </source>
</evidence>
<feature type="domain" description="Tetrahydrofolate dehydrogenase/cyclohydrolase NAD(P)-binding" evidence="14">
    <location>
        <begin position="141"/>
        <end position="282"/>
    </location>
</feature>
<dbReference type="PROSITE" id="PS00767">
    <property type="entry name" value="THF_DHG_CYH_2"/>
    <property type="match status" value="1"/>
</dbReference>
<dbReference type="InterPro" id="IPR046346">
    <property type="entry name" value="Aminoacid_DH-like_N_sf"/>
</dbReference>
<evidence type="ECO:0000256" key="11">
    <source>
        <dbReference type="ARBA" id="ARBA00023268"/>
    </source>
</evidence>
<keyword evidence="4 12" id="KW-0028">Amino-acid biosynthesis</keyword>
<comment type="function">
    <text evidence="12">Catalyzes the oxidation of 5,10-methylenetetrahydrofolate to 5,10-methenyltetrahydrofolate and then the hydrolysis of 5,10-methenyltetrahydrofolate to 10-formyltetrahydrofolate.</text>
</comment>
<sequence length="287" mass="29984">MAAELIDGKAIAAKVRGEVAEKVRAFQAAHGRAPGLAVVRVGHDPASEVYVRGKIKASGETGMVSEEHHLPEDASTSEVLAAVERLNADPKIDGILVQLPLPKQVDEQTVLDAIAPAKDVDGFHLINAGKLLSGRKDGVRACTPFGIMRLLREAGCDPAGKRAVVIGRSNIVGKPMALLLLEANATVTVCHSRTRDLAEEVARADIVVAAIGRPELVRGAWIREGAYVIDVGMNRLESGKLVGDVEFAAAAQRAAAITPVPGGVGPMTIAMLLSNTVDAANARIAAK</sequence>
<comment type="catalytic activity">
    <reaction evidence="12">
        <text>(6R)-5,10-methylene-5,6,7,8-tetrahydrofolate + NADP(+) = (6R)-5,10-methenyltetrahydrofolate + NADPH</text>
        <dbReference type="Rhea" id="RHEA:22812"/>
        <dbReference type="ChEBI" id="CHEBI:15636"/>
        <dbReference type="ChEBI" id="CHEBI:57455"/>
        <dbReference type="ChEBI" id="CHEBI:57783"/>
        <dbReference type="ChEBI" id="CHEBI:58349"/>
        <dbReference type="EC" id="1.5.1.5"/>
    </reaction>
</comment>
<evidence type="ECO:0000256" key="7">
    <source>
        <dbReference type="ARBA" id="ARBA00022857"/>
    </source>
</evidence>
<keyword evidence="9 12" id="KW-0368">Histidine biosynthesis</keyword>
<comment type="caution">
    <text evidence="12">Lacks conserved residue(s) required for the propagation of feature annotation.</text>
</comment>
<evidence type="ECO:0000256" key="6">
    <source>
        <dbReference type="ARBA" id="ARBA00022801"/>
    </source>
</evidence>
<evidence type="ECO:0000256" key="2">
    <source>
        <dbReference type="ARBA" id="ARBA00011738"/>
    </source>
</evidence>
<evidence type="ECO:0000256" key="12">
    <source>
        <dbReference type="HAMAP-Rule" id="MF_01576"/>
    </source>
</evidence>
<evidence type="ECO:0000256" key="4">
    <source>
        <dbReference type="ARBA" id="ARBA00022605"/>
    </source>
</evidence>
<dbReference type="STRING" id="1391653.AKJ08_0198"/>
<name>A0A0K1P8S4_9BACT</name>
<dbReference type="Gene3D" id="3.40.50.10860">
    <property type="entry name" value="Leucine Dehydrogenase, chain A, domain 1"/>
    <property type="match status" value="1"/>
</dbReference>
<evidence type="ECO:0000256" key="1">
    <source>
        <dbReference type="ARBA" id="ARBA00004777"/>
    </source>
</evidence>
<feature type="binding site" evidence="12">
    <location>
        <begin position="167"/>
        <end position="169"/>
    </location>
    <ligand>
        <name>NADP(+)</name>
        <dbReference type="ChEBI" id="CHEBI:58349"/>
    </ligand>
</feature>
<evidence type="ECO:0000259" key="13">
    <source>
        <dbReference type="Pfam" id="PF00763"/>
    </source>
</evidence>
<dbReference type="NCBIfam" id="NF010785">
    <property type="entry name" value="PRK14188.1"/>
    <property type="match status" value="1"/>
</dbReference>
<dbReference type="NCBIfam" id="NF008058">
    <property type="entry name" value="PRK10792.1"/>
    <property type="match status" value="1"/>
</dbReference>
<dbReference type="InterPro" id="IPR020630">
    <property type="entry name" value="THF_DH/CycHdrlase_cat_dom"/>
</dbReference>
<dbReference type="InterPro" id="IPR020631">
    <property type="entry name" value="THF_DH/CycHdrlase_NAD-bd_dom"/>
</dbReference>
<dbReference type="SUPFAM" id="SSF53223">
    <property type="entry name" value="Aminoacid dehydrogenase-like, N-terminal domain"/>
    <property type="match status" value="1"/>
</dbReference>
<accession>A0A0K1P8S4</accession>
<dbReference type="PANTHER" id="PTHR48099:SF5">
    <property type="entry name" value="C-1-TETRAHYDROFOLATE SYNTHASE, CYTOPLASMIC"/>
    <property type="match status" value="1"/>
</dbReference>
<dbReference type="PROSITE" id="PS00766">
    <property type="entry name" value="THF_DHG_CYH_1"/>
    <property type="match status" value="1"/>
</dbReference>